<dbReference type="InterPro" id="IPR011701">
    <property type="entry name" value="MFS"/>
</dbReference>
<feature type="transmembrane region" description="Helical" evidence="6">
    <location>
        <begin position="73"/>
        <end position="94"/>
    </location>
</feature>
<feature type="transmembrane region" description="Helical" evidence="6">
    <location>
        <begin position="353"/>
        <end position="378"/>
    </location>
</feature>
<accession>T1IIS5</accession>
<evidence type="ECO:0000256" key="6">
    <source>
        <dbReference type="SAM" id="Phobius"/>
    </source>
</evidence>
<organism evidence="8 9">
    <name type="scientific">Strigamia maritima</name>
    <name type="common">European centipede</name>
    <name type="synonym">Geophilus maritimus</name>
    <dbReference type="NCBI Taxonomy" id="126957"/>
    <lineage>
        <taxon>Eukaryota</taxon>
        <taxon>Metazoa</taxon>
        <taxon>Ecdysozoa</taxon>
        <taxon>Arthropoda</taxon>
        <taxon>Myriapoda</taxon>
        <taxon>Chilopoda</taxon>
        <taxon>Pleurostigmophora</taxon>
        <taxon>Geophilomorpha</taxon>
        <taxon>Linotaeniidae</taxon>
        <taxon>Strigamia</taxon>
    </lineage>
</organism>
<dbReference type="EnsemblMetazoa" id="SMAR000778-RA">
    <property type="protein sequence ID" value="SMAR000778-PA"/>
    <property type="gene ID" value="SMAR000778"/>
</dbReference>
<evidence type="ECO:0000256" key="1">
    <source>
        <dbReference type="ARBA" id="ARBA00004141"/>
    </source>
</evidence>
<dbReference type="STRING" id="126957.T1IIS5"/>
<feature type="domain" description="Major facilitator superfamily (MFS) profile" evidence="7">
    <location>
        <begin position="13"/>
        <end position="438"/>
    </location>
</feature>
<dbReference type="PROSITE" id="PS00216">
    <property type="entry name" value="SUGAR_TRANSPORT_1"/>
    <property type="match status" value="1"/>
</dbReference>
<dbReference type="GO" id="GO:0031526">
    <property type="term" value="C:brush border membrane"/>
    <property type="evidence" value="ECO:0007669"/>
    <property type="project" value="TreeGrafter"/>
</dbReference>
<comment type="subcellular location">
    <subcellularLocation>
        <location evidence="1">Membrane</location>
        <topology evidence="1">Multi-pass membrane protein</topology>
    </subcellularLocation>
</comment>
<dbReference type="eggNOG" id="KOG2615">
    <property type="taxonomic scope" value="Eukaryota"/>
</dbReference>
<dbReference type="PANTHER" id="PTHR23504:SF31">
    <property type="entry name" value="MAJOR FACILITATOR SUPERFAMILY DOMAIN-CONTAINING PROTEIN 10"/>
    <property type="match status" value="1"/>
</dbReference>
<dbReference type="Gene3D" id="1.20.1250.20">
    <property type="entry name" value="MFS general substrate transporter like domains"/>
    <property type="match status" value="1"/>
</dbReference>
<feature type="transmembrane region" description="Helical" evidence="6">
    <location>
        <begin position="269"/>
        <end position="290"/>
    </location>
</feature>
<feature type="transmembrane region" description="Helical" evidence="6">
    <location>
        <begin position="165"/>
        <end position="186"/>
    </location>
</feature>
<sequence length="438" mass="48631">MSPSKESKSESKTLMVVFISLLIDLLAFTLILPLLPSLLDYYHKNDKGNLYLFLVDKINYFQEAIGAPGHFNVVLFGGFIGSLFSFLQFIASPVMGALSDIYGRKNVLLVSMVGEMCCYILWANATNFSIFVMSRIVGGISRGNVSICTAVIADISTKKTRGKGMAVIGIAFSIGFIVGPITGALFAHWTKTEDTYYFAWPAMLAFTLVVIDFVYLLLSFDETLTSDKRAKSLGSGLNNALNYINPSALFRFDPVQKVNDKDLKNMRKIGLICFFFLFLYSGLEYTLTFLTHIRFHVQQGKMFLYIGLLMAIFQGAFLRRLPVGREKQITLIGLCLIIPAFICIGFATKEWTLYLGLTMYSFASATVIPCLTTLICAYGSHQQKGTVMGIFRSLGALARALGPILASSVFWLFGARLCYVIGGFFLVIPLLLLRKLEL</sequence>
<dbReference type="PhylomeDB" id="T1IIS5"/>
<dbReference type="PANTHER" id="PTHR23504">
    <property type="entry name" value="MAJOR FACILITATOR SUPERFAMILY DOMAIN-CONTAINING PROTEIN 10"/>
    <property type="match status" value="1"/>
</dbReference>
<dbReference type="FunFam" id="1.20.1250.20:FF:000223">
    <property type="entry name" value="Major facilitator superfamily domain-containing protein"/>
    <property type="match status" value="1"/>
</dbReference>
<dbReference type="GO" id="GO:0022857">
    <property type="term" value="F:transmembrane transporter activity"/>
    <property type="evidence" value="ECO:0007669"/>
    <property type="project" value="InterPro"/>
</dbReference>
<protein>
    <recommendedName>
        <fullName evidence="7">Major facilitator superfamily (MFS) profile domain-containing protein</fullName>
    </recommendedName>
</protein>
<feature type="transmembrane region" description="Helical" evidence="6">
    <location>
        <begin position="198"/>
        <end position="218"/>
    </location>
</feature>
<dbReference type="InterPro" id="IPR036259">
    <property type="entry name" value="MFS_trans_sf"/>
</dbReference>
<keyword evidence="5 6" id="KW-0472">Membrane</keyword>
<dbReference type="HOGENOM" id="CLU_001265_10_2_1"/>
<dbReference type="OMA" id="EWYVNIS"/>
<evidence type="ECO:0000256" key="5">
    <source>
        <dbReference type="ARBA" id="ARBA00023136"/>
    </source>
</evidence>
<feature type="transmembrane region" description="Helical" evidence="6">
    <location>
        <begin position="128"/>
        <end position="153"/>
    </location>
</feature>
<evidence type="ECO:0000256" key="2">
    <source>
        <dbReference type="ARBA" id="ARBA00022448"/>
    </source>
</evidence>
<evidence type="ECO:0000313" key="9">
    <source>
        <dbReference type="Proteomes" id="UP000014500"/>
    </source>
</evidence>
<dbReference type="InterPro" id="IPR020846">
    <property type="entry name" value="MFS_dom"/>
</dbReference>
<evidence type="ECO:0000256" key="3">
    <source>
        <dbReference type="ARBA" id="ARBA00022692"/>
    </source>
</evidence>
<evidence type="ECO:0000256" key="4">
    <source>
        <dbReference type="ARBA" id="ARBA00022989"/>
    </source>
</evidence>
<keyword evidence="9" id="KW-1185">Reference proteome</keyword>
<reference evidence="8" key="2">
    <citation type="submission" date="2015-02" db="UniProtKB">
        <authorList>
            <consortium name="EnsemblMetazoa"/>
        </authorList>
    </citation>
    <scope>IDENTIFICATION</scope>
</reference>
<dbReference type="Pfam" id="PF07690">
    <property type="entry name" value="MFS_1"/>
    <property type="match status" value="1"/>
</dbReference>
<dbReference type="Proteomes" id="UP000014500">
    <property type="component" value="Unassembled WGS sequence"/>
</dbReference>
<feature type="transmembrane region" description="Helical" evidence="6">
    <location>
        <begin position="106"/>
        <end position="122"/>
    </location>
</feature>
<dbReference type="PROSITE" id="PS50850">
    <property type="entry name" value="MFS"/>
    <property type="match status" value="1"/>
</dbReference>
<dbReference type="EMBL" id="JH430212">
    <property type="status" value="NOT_ANNOTATED_CDS"/>
    <property type="molecule type" value="Genomic_DNA"/>
</dbReference>
<keyword evidence="4 6" id="KW-1133">Transmembrane helix</keyword>
<evidence type="ECO:0000259" key="7">
    <source>
        <dbReference type="PROSITE" id="PS50850"/>
    </source>
</evidence>
<proteinExistence type="predicted"/>
<reference evidence="9" key="1">
    <citation type="submission" date="2011-05" db="EMBL/GenBank/DDBJ databases">
        <authorList>
            <person name="Richards S.R."/>
            <person name="Qu J."/>
            <person name="Jiang H."/>
            <person name="Jhangiani S.N."/>
            <person name="Agravi P."/>
            <person name="Goodspeed R."/>
            <person name="Gross S."/>
            <person name="Mandapat C."/>
            <person name="Jackson L."/>
            <person name="Mathew T."/>
            <person name="Pu L."/>
            <person name="Thornton R."/>
            <person name="Saada N."/>
            <person name="Wilczek-Boney K.B."/>
            <person name="Lee S."/>
            <person name="Kovar C."/>
            <person name="Wu Y."/>
            <person name="Scherer S.E."/>
            <person name="Worley K.C."/>
            <person name="Muzny D.M."/>
            <person name="Gibbs R."/>
        </authorList>
    </citation>
    <scope>NUCLEOTIDE SEQUENCE</scope>
    <source>
        <strain evidence="9">Brora</strain>
    </source>
</reference>
<dbReference type="InterPro" id="IPR005829">
    <property type="entry name" value="Sugar_transporter_CS"/>
</dbReference>
<feature type="transmembrane region" description="Helical" evidence="6">
    <location>
        <begin position="419"/>
        <end position="436"/>
    </location>
</feature>
<keyword evidence="3 6" id="KW-0812">Transmembrane</keyword>
<name>T1IIS5_STRMM</name>
<keyword evidence="2" id="KW-0813">Transport</keyword>
<feature type="transmembrane region" description="Helical" evidence="6">
    <location>
        <begin position="302"/>
        <end position="318"/>
    </location>
</feature>
<dbReference type="SUPFAM" id="SSF103473">
    <property type="entry name" value="MFS general substrate transporter"/>
    <property type="match status" value="1"/>
</dbReference>
<feature type="transmembrane region" description="Helical" evidence="6">
    <location>
        <begin position="12"/>
        <end position="35"/>
    </location>
</feature>
<feature type="transmembrane region" description="Helical" evidence="6">
    <location>
        <begin position="330"/>
        <end position="347"/>
    </location>
</feature>
<dbReference type="AlphaFoldDB" id="T1IIS5"/>
<evidence type="ECO:0000313" key="8">
    <source>
        <dbReference type="EnsemblMetazoa" id="SMAR000778-PA"/>
    </source>
</evidence>